<dbReference type="RefSeq" id="WP_133226142.1">
    <property type="nucleotide sequence ID" value="NZ_SMRT01000002.1"/>
</dbReference>
<sequence length="224" mass="25458">MKLIRDQEGGIVMEAALVLPMFLSFVLMLIVFIQISLTEMALQSAVSETTKVLAVHMYPVDLLYAQAKSKWDQSAANGWIEQAKGKIEAVQQKAVNAEQFVEDYERWIPDPVVKLIGWEQKEREQLEALAQAETEEAKERVKAAYTPVLNSAFAPIVAMHANPSRIKKERLKVTRVTFPDLNHKEHAFMSIEAEYELPLHVPFFKKTVFIRKQAFERAWVGGSG</sequence>
<dbReference type="AlphaFoldDB" id="A0A4R5KX68"/>
<proteinExistence type="predicted"/>
<keyword evidence="1" id="KW-1133">Transmembrane helix</keyword>
<keyword evidence="1" id="KW-0812">Transmembrane</keyword>
<evidence type="ECO:0000313" key="3">
    <source>
        <dbReference type="Proteomes" id="UP000295636"/>
    </source>
</evidence>
<keyword evidence="3" id="KW-1185">Reference proteome</keyword>
<evidence type="ECO:0000256" key="1">
    <source>
        <dbReference type="SAM" id="Phobius"/>
    </source>
</evidence>
<dbReference type="EMBL" id="SMRT01000002">
    <property type="protein sequence ID" value="TDF99590.1"/>
    <property type="molecule type" value="Genomic_DNA"/>
</dbReference>
<name>A0A4R5KX68_9BACL</name>
<evidence type="ECO:0000313" key="2">
    <source>
        <dbReference type="EMBL" id="TDF99590.1"/>
    </source>
</evidence>
<dbReference type="Proteomes" id="UP000295636">
    <property type="component" value="Unassembled WGS sequence"/>
</dbReference>
<keyword evidence="1" id="KW-0472">Membrane</keyword>
<feature type="transmembrane region" description="Helical" evidence="1">
    <location>
        <begin position="12"/>
        <end position="37"/>
    </location>
</feature>
<protein>
    <submittedName>
        <fullName evidence="2">Pilus assembly protein</fullName>
    </submittedName>
</protein>
<dbReference type="OrthoDB" id="2388573at2"/>
<organism evidence="2 3">
    <name type="scientific">Paenibacillus piri</name>
    <dbReference type="NCBI Taxonomy" id="2547395"/>
    <lineage>
        <taxon>Bacteria</taxon>
        <taxon>Bacillati</taxon>
        <taxon>Bacillota</taxon>
        <taxon>Bacilli</taxon>
        <taxon>Bacillales</taxon>
        <taxon>Paenibacillaceae</taxon>
        <taxon>Paenibacillus</taxon>
    </lineage>
</organism>
<comment type="caution">
    <text evidence="2">The sequence shown here is derived from an EMBL/GenBank/DDBJ whole genome shotgun (WGS) entry which is preliminary data.</text>
</comment>
<reference evidence="2 3" key="1">
    <citation type="submission" date="2019-03" db="EMBL/GenBank/DDBJ databases">
        <title>This is whole genome sequence of Paenibacillus sp MS74 strain.</title>
        <authorList>
            <person name="Trinh H.N."/>
        </authorList>
    </citation>
    <scope>NUCLEOTIDE SEQUENCE [LARGE SCALE GENOMIC DNA]</scope>
    <source>
        <strain evidence="2 3">MS74</strain>
    </source>
</reference>
<accession>A0A4R5KX68</accession>
<gene>
    <name evidence="2" type="ORF">E1757_07090</name>
</gene>